<evidence type="ECO:0000313" key="4">
    <source>
        <dbReference type="Proteomes" id="UP001319865"/>
    </source>
</evidence>
<dbReference type="SUPFAM" id="SSF56925">
    <property type="entry name" value="OMPA-like"/>
    <property type="match status" value="1"/>
</dbReference>
<proteinExistence type="predicted"/>
<organism evidence="3 4">
    <name type="scientific">Flavobacterium ammonificans</name>
    <dbReference type="NCBI Taxonomy" id="1751056"/>
    <lineage>
        <taxon>Bacteria</taxon>
        <taxon>Pseudomonadati</taxon>
        <taxon>Bacteroidota</taxon>
        <taxon>Flavobacteriia</taxon>
        <taxon>Flavobacteriales</taxon>
        <taxon>Flavobacteriaceae</taxon>
        <taxon>Flavobacterium</taxon>
    </lineage>
</organism>
<dbReference type="EMBL" id="AP025183">
    <property type="protein sequence ID" value="BDB52816.1"/>
    <property type="molecule type" value="Genomic_DNA"/>
</dbReference>
<evidence type="ECO:0000313" key="3">
    <source>
        <dbReference type="EMBL" id="BDB52816.1"/>
    </source>
</evidence>
<feature type="signal peptide" evidence="1">
    <location>
        <begin position="1"/>
        <end position="20"/>
    </location>
</feature>
<keyword evidence="1" id="KW-0732">Signal</keyword>
<sequence length="189" mass="20228">MKKNLITICIILITTLSAHAQIVKLGIKTGVNYANQNGSDITVNNVNYKSEAITNYHFGLVAELPLGESFAFQPEVLYSSVGANYKAAGVLADINNELGYITIPVLAKINLSKTFSLDLGPQASFLVSNKENVLLDDPKSFDFGAAAGLGIKVTKSIFLQGRYVVGLSEASTNAEIKNSVVQVSAGFYF</sequence>
<feature type="chain" id="PRO_5046372683" description="Outer membrane protein beta-barrel domain-containing protein" evidence="1">
    <location>
        <begin position="21"/>
        <end position="189"/>
    </location>
</feature>
<reference evidence="3 4" key="1">
    <citation type="journal article" date="2022" name="Int. J. Syst. Evol. Microbiol.">
        <title>Flavobacterium ammonificans sp. nov. and Flavobacterium ammoniigenes sp. nov., ammonifying bacteria isolated from surface river water.</title>
        <authorList>
            <person name="Watanabe K."/>
            <person name="Kitamura T."/>
            <person name="Ogata Y."/>
            <person name="Shindo C."/>
            <person name="Suda W."/>
        </authorList>
    </citation>
    <scope>NUCLEOTIDE SEQUENCE [LARGE SCALE GENOMIC DNA]</scope>
    <source>
        <strain evidence="3 4">GENT11</strain>
    </source>
</reference>
<keyword evidence="4" id="KW-1185">Reference proteome</keyword>
<accession>A0ABM7UZ46</accession>
<evidence type="ECO:0000259" key="2">
    <source>
        <dbReference type="Pfam" id="PF13568"/>
    </source>
</evidence>
<dbReference type="Pfam" id="PF13568">
    <property type="entry name" value="OMP_b-brl_2"/>
    <property type="match status" value="1"/>
</dbReference>
<dbReference type="Proteomes" id="UP001319865">
    <property type="component" value="Chromosome"/>
</dbReference>
<feature type="domain" description="Outer membrane protein beta-barrel" evidence="2">
    <location>
        <begin position="23"/>
        <end position="168"/>
    </location>
</feature>
<dbReference type="InterPro" id="IPR011250">
    <property type="entry name" value="OMP/PagP_B-barrel"/>
</dbReference>
<reference evidence="3 4" key="2">
    <citation type="journal article" date="2022" name="Microorganisms">
        <title>Complete Genome Sequences of Two Flavobacterium ammonificans Strains and a Flavobacterium ammoniigenes Strain of Ammonifying Bacterioplankton Isolated from Surface River Water.</title>
        <authorList>
            <person name="Suda W."/>
            <person name="Ogata Y."/>
            <person name="Shindo C."/>
            <person name="Watanabe K."/>
        </authorList>
    </citation>
    <scope>NUCLEOTIDE SEQUENCE [LARGE SCALE GENOMIC DNA]</scope>
    <source>
        <strain evidence="3 4">GENT11</strain>
    </source>
</reference>
<gene>
    <name evidence="3" type="ORF">GENT11_11280</name>
</gene>
<protein>
    <recommendedName>
        <fullName evidence="2">Outer membrane protein beta-barrel domain-containing protein</fullName>
    </recommendedName>
</protein>
<dbReference type="InterPro" id="IPR025665">
    <property type="entry name" value="Beta-barrel_OMP_2"/>
</dbReference>
<name>A0ABM7UZ46_9FLAO</name>
<evidence type="ECO:0000256" key="1">
    <source>
        <dbReference type="SAM" id="SignalP"/>
    </source>
</evidence>
<dbReference type="RefSeq" id="WP_229328791.1">
    <property type="nucleotide sequence ID" value="NZ_AP025183.1"/>
</dbReference>